<keyword evidence="8" id="KW-1185">Reference proteome</keyword>
<dbReference type="InterPro" id="IPR036909">
    <property type="entry name" value="Cyt_c-like_dom_sf"/>
</dbReference>
<comment type="caution">
    <text evidence="7">The sequence shown here is derived from an EMBL/GenBank/DDBJ whole genome shotgun (WGS) entry which is preliminary data.</text>
</comment>
<dbReference type="SUPFAM" id="SSF46626">
    <property type="entry name" value="Cytochrome c"/>
    <property type="match status" value="1"/>
</dbReference>
<dbReference type="HOGENOM" id="CLU_119069_0_0_5"/>
<dbReference type="OrthoDB" id="7854060at2"/>
<protein>
    <submittedName>
        <fullName evidence="7">Cytochrome c family protein</fullName>
    </submittedName>
</protein>
<dbReference type="Gene3D" id="1.10.760.10">
    <property type="entry name" value="Cytochrome c-like domain"/>
    <property type="match status" value="1"/>
</dbReference>
<evidence type="ECO:0000313" key="7">
    <source>
        <dbReference type="EMBL" id="EAU44320.1"/>
    </source>
</evidence>
<keyword evidence="2 4" id="KW-0479">Metal-binding</keyword>
<dbReference type="RefSeq" id="WP_007803524.1">
    <property type="nucleotide sequence ID" value="NZ_DS022278.1"/>
</dbReference>
<keyword evidence="5" id="KW-0732">Signal</keyword>
<dbReference type="InterPro" id="IPR009056">
    <property type="entry name" value="Cyt_c-like_dom"/>
</dbReference>
<dbReference type="PROSITE" id="PS51007">
    <property type="entry name" value="CYTC"/>
    <property type="match status" value="1"/>
</dbReference>
<dbReference type="AlphaFoldDB" id="Q0FJF6"/>
<keyword evidence="3 4" id="KW-0408">Iron</keyword>
<feature type="chain" id="PRO_5004171738" evidence="5">
    <location>
        <begin position="21"/>
        <end position="146"/>
    </location>
</feature>
<dbReference type="GO" id="GO:0046872">
    <property type="term" value="F:metal ion binding"/>
    <property type="evidence" value="ECO:0007669"/>
    <property type="project" value="UniProtKB-KW"/>
</dbReference>
<evidence type="ECO:0000313" key="8">
    <source>
        <dbReference type="Proteomes" id="UP000006230"/>
    </source>
</evidence>
<dbReference type="STRING" id="314265.R2601_07368"/>
<evidence type="ECO:0000256" key="1">
    <source>
        <dbReference type="ARBA" id="ARBA00022617"/>
    </source>
</evidence>
<evidence type="ECO:0000256" key="4">
    <source>
        <dbReference type="PROSITE-ProRule" id="PRU00433"/>
    </source>
</evidence>
<dbReference type="GO" id="GO:0009055">
    <property type="term" value="F:electron transfer activity"/>
    <property type="evidence" value="ECO:0007669"/>
    <property type="project" value="InterPro"/>
</dbReference>
<organism evidence="7 8">
    <name type="scientific">Salipiger bermudensis (strain DSM 26914 / JCM 13377 / KCTC 12554 / HTCC2601)</name>
    <name type="common">Pelagibaca bermudensis</name>
    <dbReference type="NCBI Taxonomy" id="314265"/>
    <lineage>
        <taxon>Bacteria</taxon>
        <taxon>Pseudomonadati</taxon>
        <taxon>Pseudomonadota</taxon>
        <taxon>Alphaproteobacteria</taxon>
        <taxon>Rhodobacterales</taxon>
        <taxon>Roseobacteraceae</taxon>
        <taxon>Salipiger</taxon>
    </lineage>
</organism>
<dbReference type="eggNOG" id="COG2010">
    <property type="taxonomic scope" value="Bacteria"/>
</dbReference>
<name>Q0FJF6_SALBH</name>
<evidence type="ECO:0000259" key="6">
    <source>
        <dbReference type="PROSITE" id="PS51007"/>
    </source>
</evidence>
<dbReference type="Pfam" id="PF00034">
    <property type="entry name" value="Cytochrom_C"/>
    <property type="match status" value="1"/>
</dbReference>
<gene>
    <name evidence="7" type="ORF">R2601_07368</name>
</gene>
<dbReference type="Proteomes" id="UP000006230">
    <property type="component" value="Unassembled WGS sequence"/>
</dbReference>
<dbReference type="GeneID" id="92506381"/>
<reference evidence="7 8" key="1">
    <citation type="journal article" date="2010" name="J. Bacteriol.">
        <title>Genome sequences of Pelagibaca bermudensis HTCC2601T and Maritimibacter alkaliphilus HTCC2654T, the type strains of two marine Roseobacter genera.</title>
        <authorList>
            <person name="Thrash J.C."/>
            <person name="Cho J.C."/>
            <person name="Ferriera S."/>
            <person name="Johnson J."/>
            <person name="Vergin K.L."/>
            <person name="Giovannoni S.J."/>
        </authorList>
    </citation>
    <scope>NUCLEOTIDE SEQUENCE [LARGE SCALE GENOMIC DNA]</scope>
    <source>
        <strain evidence="8">DSM 26914 / JCM 13377 / KCTC 12554 / HTCC2601</strain>
    </source>
</reference>
<feature type="domain" description="Cytochrome c" evidence="6">
    <location>
        <begin position="54"/>
        <end position="140"/>
    </location>
</feature>
<dbReference type="EMBL" id="AATQ01000049">
    <property type="protein sequence ID" value="EAU44320.1"/>
    <property type="molecule type" value="Genomic_DNA"/>
</dbReference>
<evidence type="ECO:0000256" key="2">
    <source>
        <dbReference type="ARBA" id="ARBA00022723"/>
    </source>
</evidence>
<evidence type="ECO:0000256" key="3">
    <source>
        <dbReference type="ARBA" id="ARBA00023004"/>
    </source>
</evidence>
<proteinExistence type="predicted"/>
<sequence length="146" mass="15279">MNKFTLTGAAILVVALGAYAVTRSSEQTAPAQETMAPAEGAAMVAVTLPDTLSPEGTMGKRAFDAVCADCHGDNAAGKMGIAPPLIHKIYEPSHHGDMAFQMAAANGVRAHHWKLGDMPPQPGVTRADVTSIIAYIREVQRANGIN</sequence>
<feature type="signal peptide" evidence="5">
    <location>
        <begin position="1"/>
        <end position="20"/>
    </location>
</feature>
<accession>Q0FJF6</accession>
<dbReference type="GO" id="GO:0020037">
    <property type="term" value="F:heme binding"/>
    <property type="evidence" value="ECO:0007669"/>
    <property type="project" value="InterPro"/>
</dbReference>
<keyword evidence="1 4" id="KW-0349">Heme</keyword>
<evidence type="ECO:0000256" key="5">
    <source>
        <dbReference type="SAM" id="SignalP"/>
    </source>
</evidence>